<accession>A0A518KA25</accession>
<sequence length="388" mass="42352">MDNRVLFVDDDQMLLSSMERCLGLKLNLDTALSGPEALDRMRSTTYSVVVSDMRMPGMDGVQFIEKARQVAKHTVYMMLTGNQDVQTAIRAVNEGQVFRFLTKPCRPEEIAAAVAQAQHQYDLEASERELLNKTFVGALGVFADVVETLQPRLVGRSGKTEQIFDDLRQRCLLPARWEYKVAAKVLLLGFAMQTQQQSGVNVSPTQANMQLNRACTTAARIVQRIPRLDPVAEIIRCVPTTDGALVHANSEDPSDVILNGAALLRVAHMIEAMVDSGVECAIAMEAIRKTLPALNDKLAAAARDAYPSDIEVEGVPVDIENLQPGLVLFEDLTGAGGATLLRSGRELSQTHIEKLKEEKASRGVLPPVIVTRASFLAAFPEAVTAQTV</sequence>
<feature type="domain" description="Response regulatory" evidence="3">
    <location>
        <begin position="4"/>
        <end position="118"/>
    </location>
</feature>
<proteinExistence type="predicted"/>
<dbReference type="InterPro" id="IPR050595">
    <property type="entry name" value="Bact_response_regulator"/>
</dbReference>
<evidence type="ECO:0000256" key="2">
    <source>
        <dbReference type="PROSITE-ProRule" id="PRU00169"/>
    </source>
</evidence>
<evidence type="ECO:0000313" key="4">
    <source>
        <dbReference type="EMBL" id="QDV74636.1"/>
    </source>
</evidence>
<evidence type="ECO:0000256" key="1">
    <source>
        <dbReference type="ARBA" id="ARBA00022553"/>
    </source>
</evidence>
<dbReference type="Gene3D" id="3.40.50.2300">
    <property type="match status" value="1"/>
</dbReference>
<dbReference type="KEGG" id="bmei:Spa11_28420"/>
<keyword evidence="5" id="KW-1185">Reference proteome</keyword>
<dbReference type="EMBL" id="CP036349">
    <property type="protein sequence ID" value="QDV74636.1"/>
    <property type="molecule type" value="Genomic_DNA"/>
</dbReference>
<organism evidence="4 5">
    <name type="scientific">Botrimarina mediterranea</name>
    <dbReference type="NCBI Taxonomy" id="2528022"/>
    <lineage>
        <taxon>Bacteria</taxon>
        <taxon>Pseudomonadati</taxon>
        <taxon>Planctomycetota</taxon>
        <taxon>Planctomycetia</taxon>
        <taxon>Pirellulales</taxon>
        <taxon>Lacipirellulaceae</taxon>
        <taxon>Botrimarina</taxon>
    </lineage>
</organism>
<dbReference type="CDD" id="cd17569">
    <property type="entry name" value="REC_HupR-like"/>
    <property type="match status" value="1"/>
</dbReference>
<evidence type="ECO:0000313" key="5">
    <source>
        <dbReference type="Proteomes" id="UP000316426"/>
    </source>
</evidence>
<evidence type="ECO:0000259" key="3">
    <source>
        <dbReference type="PROSITE" id="PS50110"/>
    </source>
</evidence>
<dbReference type="PANTHER" id="PTHR44591:SF19">
    <property type="entry name" value="TWO-COMPONENT RESPONSE REGULATOR-RELATED"/>
    <property type="match status" value="1"/>
</dbReference>
<dbReference type="PANTHER" id="PTHR44591">
    <property type="entry name" value="STRESS RESPONSE REGULATOR PROTEIN 1"/>
    <property type="match status" value="1"/>
</dbReference>
<dbReference type="Proteomes" id="UP000316426">
    <property type="component" value="Chromosome"/>
</dbReference>
<dbReference type="PROSITE" id="PS50110">
    <property type="entry name" value="RESPONSE_REGULATORY"/>
    <property type="match status" value="1"/>
</dbReference>
<reference evidence="4 5" key="1">
    <citation type="submission" date="2019-02" db="EMBL/GenBank/DDBJ databases">
        <title>Deep-cultivation of Planctomycetes and their phenomic and genomic characterization uncovers novel biology.</title>
        <authorList>
            <person name="Wiegand S."/>
            <person name="Jogler M."/>
            <person name="Boedeker C."/>
            <person name="Pinto D."/>
            <person name="Vollmers J."/>
            <person name="Rivas-Marin E."/>
            <person name="Kohn T."/>
            <person name="Peeters S.H."/>
            <person name="Heuer A."/>
            <person name="Rast P."/>
            <person name="Oberbeckmann S."/>
            <person name="Bunk B."/>
            <person name="Jeske O."/>
            <person name="Meyerdierks A."/>
            <person name="Storesund J.E."/>
            <person name="Kallscheuer N."/>
            <person name="Luecker S."/>
            <person name="Lage O.M."/>
            <person name="Pohl T."/>
            <person name="Merkel B.J."/>
            <person name="Hornburger P."/>
            <person name="Mueller R.-W."/>
            <person name="Bruemmer F."/>
            <person name="Labrenz M."/>
            <person name="Spormann A.M."/>
            <person name="Op den Camp H."/>
            <person name="Overmann J."/>
            <person name="Amann R."/>
            <person name="Jetten M.S.M."/>
            <person name="Mascher T."/>
            <person name="Medema M.H."/>
            <person name="Devos D.P."/>
            <person name="Kaster A.-K."/>
            <person name="Ovreas L."/>
            <person name="Rohde M."/>
            <person name="Galperin M.Y."/>
            <person name="Jogler C."/>
        </authorList>
    </citation>
    <scope>NUCLEOTIDE SEQUENCE [LARGE SCALE GENOMIC DNA]</scope>
    <source>
        <strain evidence="4 5">Spa11</strain>
    </source>
</reference>
<dbReference type="InterPro" id="IPR011006">
    <property type="entry name" value="CheY-like_superfamily"/>
</dbReference>
<dbReference type="SMART" id="SM00448">
    <property type="entry name" value="REC"/>
    <property type="match status" value="1"/>
</dbReference>
<feature type="modified residue" description="4-aspartylphosphate" evidence="2">
    <location>
        <position position="52"/>
    </location>
</feature>
<dbReference type="SUPFAM" id="SSF52172">
    <property type="entry name" value="CheY-like"/>
    <property type="match status" value="1"/>
</dbReference>
<name>A0A518KA25_9BACT</name>
<protein>
    <submittedName>
        <fullName evidence="4">Hydrogenase transcriptional regulatory protein hupR1</fullName>
    </submittedName>
</protein>
<dbReference type="AlphaFoldDB" id="A0A518KA25"/>
<dbReference type="RefSeq" id="WP_145113211.1">
    <property type="nucleotide sequence ID" value="NZ_CP036349.1"/>
</dbReference>
<keyword evidence="1 2" id="KW-0597">Phosphoprotein</keyword>
<dbReference type="InterPro" id="IPR001789">
    <property type="entry name" value="Sig_transdc_resp-reg_receiver"/>
</dbReference>
<dbReference type="Pfam" id="PF00072">
    <property type="entry name" value="Response_reg"/>
    <property type="match status" value="1"/>
</dbReference>
<gene>
    <name evidence="4" type="primary">hupR1_3</name>
    <name evidence="4" type="ORF">Spa11_28420</name>
</gene>
<dbReference type="GO" id="GO:0000160">
    <property type="term" value="P:phosphorelay signal transduction system"/>
    <property type="evidence" value="ECO:0007669"/>
    <property type="project" value="InterPro"/>
</dbReference>